<keyword evidence="1" id="KW-0732">Signal</keyword>
<reference evidence="2 3" key="1">
    <citation type="journal article" date="2020" name="bioRxiv">
        <title>Sequence and annotation of 42 cannabis genomes reveals extensive copy number variation in cannabinoid synthesis and pathogen resistance genes.</title>
        <authorList>
            <person name="Mckernan K.J."/>
            <person name="Helbert Y."/>
            <person name="Kane L.T."/>
            <person name="Ebling H."/>
            <person name="Zhang L."/>
            <person name="Liu B."/>
            <person name="Eaton Z."/>
            <person name="Mclaughlin S."/>
            <person name="Kingan S."/>
            <person name="Baybayan P."/>
            <person name="Concepcion G."/>
            <person name="Jordan M."/>
            <person name="Riva A."/>
            <person name="Barbazuk W."/>
            <person name="Harkins T."/>
        </authorList>
    </citation>
    <scope>NUCLEOTIDE SEQUENCE [LARGE SCALE GENOMIC DNA]</scope>
    <source>
        <strain evidence="3">cv. Jamaican Lion 4</strain>
        <tissue evidence="2">Leaf</tissue>
    </source>
</reference>
<evidence type="ECO:0000313" key="2">
    <source>
        <dbReference type="EMBL" id="KAF4398102.1"/>
    </source>
</evidence>
<dbReference type="Proteomes" id="UP000583929">
    <property type="component" value="Unassembled WGS sequence"/>
</dbReference>
<gene>
    <name evidence="2" type="ORF">G4B88_019823</name>
</gene>
<evidence type="ECO:0000313" key="3">
    <source>
        <dbReference type="Proteomes" id="UP000583929"/>
    </source>
</evidence>
<feature type="chain" id="PRO_5029638316" evidence="1">
    <location>
        <begin position="30"/>
        <end position="96"/>
    </location>
</feature>
<feature type="signal peptide" evidence="1">
    <location>
        <begin position="1"/>
        <end position="29"/>
    </location>
</feature>
<dbReference type="AlphaFoldDB" id="A0A7J6HS38"/>
<evidence type="ECO:0000256" key="1">
    <source>
        <dbReference type="SAM" id="SignalP"/>
    </source>
</evidence>
<proteinExistence type="predicted"/>
<name>A0A7J6HS38_CANSA</name>
<protein>
    <submittedName>
        <fullName evidence="2">Uncharacterized protein</fullName>
    </submittedName>
</protein>
<keyword evidence="3" id="KW-1185">Reference proteome</keyword>
<comment type="caution">
    <text evidence="2">The sequence shown here is derived from an EMBL/GenBank/DDBJ whole genome shotgun (WGS) entry which is preliminary data.</text>
</comment>
<sequence>MGGDRSVRAALVTLFIFAIVSIPLTTSEAARVVYLVHAYLYDDEFGIRLPYVPLVCAAVHLDLGRVVRNVVLVKSLIRPKAFHDHLTSPKAKYVDE</sequence>
<dbReference type="EMBL" id="JAATIQ010000029">
    <property type="protein sequence ID" value="KAF4398102.1"/>
    <property type="molecule type" value="Genomic_DNA"/>
</dbReference>
<accession>A0A7J6HS38</accession>
<organism evidence="2 3">
    <name type="scientific">Cannabis sativa</name>
    <name type="common">Hemp</name>
    <name type="synonym">Marijuana</name>
    <dbReference type="NCBI Taxonomy" id="3483"/>
    <lineage>
        <taxon>Eukaryota</taxon>
        <taxon>Viridiplantae</taxon>
        <taxon>Streptophyta</taxon>
        <taxon>Embryophyta</taxon>
        <taxon>Tracheophyta</taxon>
        <taxon>Spermatophyta</taxon>
        <taxon>Magnoliopsida</taxon>
        <taxon>eudicotyledons</taxon>
        <taxon>Gunneridae</taxon>
        <taxon>Pentapetalae</taxon>
        <taxon>rosids</taxon>
        <taxon>fabids</taxon>
        <taxon>Rosales</taxon>
        <taxon>Cannabaceae</taxon>
        <taxon>Cannabis</taxon>
    </lineage>
</organism>